<dbReference type="Gene3D" id="2.170.120.20">
    <property type="entry name" value="Ribosomal protein L25, beta domain"/>
    <property type="match status" value="1"/>
</dbReference>
<dbReference type="Proteomes" id="UP000320496">
    <property type="component" value="Chromosome"/>
</dbReference>
<dbReference type="InterPro" id="IPR029751">
    <property type="entry name" value="Ribosomal_L25_dom"/>
</dbReference>
<comment type="function">
    <text evidence="5">This is one of the proteins that binds to the 5S RNA in the ribosome where it forms part of the central protuberance.</text>
</comment>
<evidence type="ECO:0000259" key="7">
    <source>
        <dbReference type="Pfam" id="PF01386"/>
    </source>
</evidence>
<dbReference type="CDD" id="cd00495">
    <property type="entry name" value="Ribosomal_L25_TL5_CTC"/>
    <property type="match status" value="1"/>
</dbReference>
<keyword evidence="3 5" id="KW-0689">Ribosomal protein</keyword>
<dbReference type="GO" id="GO:0006412">
    <property type="term" value="P:translation"/>
    <property type="evidence" value="ECO:0007669"/>
    <property type="project" value="UniProtKB-UniRule"/>
</dbReference>
<dbReference type="GO" id="GO:0008097">
    <property type="term" value="F:5S rRNA binding"/>
    <property type="evidence" value="ECO:0007669"/>
    <property type="project" value="InterPro"/>
</dbReference>
<dbReference type="HAMAP" id="MF_01334">
    <property type="entry name" value="Ribosomal_bL25_CTC"/>
    <property type="match status" value="1"/>
</dbReference>
<proteinExistence type="inferred from homology"/>
<evidence type="ECO:0000313" key="10">
    <source>
        <dbReference type="Proteomes" id="UP000320496"/>
    </source>
</evidence>
<keyword evidence="4 5" id="KW-0687">Ribonucleoprotein</keyword>
<dbReference type="RefSeq" id="WP_145367837.1">
    <property type="nucleotide sequence ID" value="NZ_CP036275.1"/>
</dbReference>
<feature type="domain" description="Large ribosomal subunit protein bL25 L25" evidence="7">
    <location>
        <begin position="7"/>
        <end position="91"/>
    </location>
</feature>
<feature type="domain" description="Large ribosomal subunit protein bL25 beta" evidence="8">
    <location>
        <begin position="100"/>
        <end position="182"/>
    </location>
</feature>
<comment type="subunit">
    <text evidence="5">Part of the 50S ribosomal subunit; part of the 5S rRNA/L5/L18/L25 subcomplex. Contacts the 5S rRNA. Binds to the 5S rRNA independently of L5 and L18.</text>
</comment>
<dbReference type="Pfam" id="PF14693">
    <property type="entry name" value="Ribosomal_TL5_C"/>
    <property type="match status" value="1"/>
</dbReference>
<dbReference type="GO" id="GO:0003735">
    <property type="term" value="F:structural constituent of ribosome"/>
    <property type="evidence" value="ECO:0007669"/>
    <property type="project" value="InterPro"/>
</dbReference>
<dbReference type="PANTHER" id="PTHR33284:SF1">
    <property type="entry name" value="RIBOSOMAL PROTEIN L25_GLN-TRNA SYNTHETASE, ANTI-CODON-BINDING DOMAIN-CONTAINING PROTEIN"/>
    <property type="match status" value="1"/>
</dbReference>
<evidence type="ECO:0000313" key="9">
    <source>
        <dbReference type="EMBL" id="QDU37113.1"/>
    </source>
</evidence>
<dbReference type="PANTHER" id="PTHR33284">
    <property type="entry name" value="RIBOSOMAL PROTEIN L25/GLN-TRNA SYNTHETASE, ANTI-CODON-BINDING DOMAIN-CONTAINING PROTEIN"/>
    <property type="match status" value="1"/>
</dbReference>
<dbReference type="SUPFAM" id="SSF50715">
    <property type="entry name" value="Ribosomal protein L25-like"/>
    <property type="match status" value="1"/>
</dbReference>
<evidence type="ECO:0000256" key="3">
    <source>
        <dbReference type="ARBA" id="ARBA00022980"/>
    </source>
</evidence>
<accession>A0A517Z3R2</accession>
<keyword evidence="10" id="KW-1185">Reference proteome</keyword>
<feature type="compositionally biased region" description="Basic and acidic residues" evidence="6">
    <location>
        <begin position="203"/>
        <end position="212"/>
    </location>
</feature>
<comment type="similarity">
    <text evidence="5">Belongs to the bacterial ribosomal protein bL25 family. CTC subfamily.</text>
</comment>
<dbReference type="Pfam" id="PF01386">
    <property type="entry name" value="Ribosomal_L25p"/>
    <property type="match status" value="1"/>
</dbReference>
<evidence type="ECO:0000256" key="5">
    <source>
        <dbReference type="HAMAP-Rule" id="MF_01334"/>
    </source>
</evidence>
<evidence type="ECO:0000256" key="4">
    <source>
        <dbReference type="ARBA" id="ARBA00023274"/>
    </source>
</evidence>
<dbReference type="AlphaFoldDB" id="A0A517Z3R2"/>
<dbReference type="InterPro" id="IPR037121">
    <property type="entry name" value="Ribosomal_bL25_C"/>
</dbReference>
<reference evidence="9 10" key="1">
    <citation type="submission" date="2019-02" db="EMBL/GenBank/DDBJ databases">
        <title>Deep-cultivation of Planctomycetes and their phenomic and genomic characterization uncovers novel biology.</title>
        <authorList>
            <person name="Wiegand S."/>
            <person name="Jogler M."/>
            <person name="Boedeker C."/>
            <person name="Pinto D."/>
            <person name="Vollmers J."/>
            <person name="Rivas-Marin E."/>
            <person name="Kohn T."/>
            <person name="Peeters S.H."/>
            <person name="Heuer A."/>
            <person name="Rast P."/>
            <person name="Oberbeckmann S."/>
            <person name="Bunk B."/>
            <person name="Jeske O."/>
            <person name="Meyerdierks A."/>
            <person name="Storesund J.E."/>
            <person name="Kallscheuer N."/>
            <person name="Luecker S."/>
            <person name="Lage O.M."/>
            <person name="Pohl T."/>
            <person name="Merkel B.J."/>
            <person name="Hornburger P."/>
            <person name="Mueller R.-W."/>
            <person name="Bruemmer F."/>
            <person name="Labrenz M."/>
            <person name="Spormann A.M."/>
            <person name="Op den Camp H."/>
            <person name="Overmann J."/>
            <person name="Amann R."/>
            <person name="Jetten M.S.M."/>
            <person name="Mascher T."/>
            <person name="Medema M.H."/>
            <person name="Devos D.P."/>
            <person name="Kaster A.-K."/>
            <person name="Ovreas L."/>
            <person name="Rohde M."/>
            <person name="Galperin M.Y."/>
            <person name="Jogler C."/>
        </authorList>
    </citation>
    <scope>NUCLEOTIDE SEQUENCE [LARGE SCALE GENOMIC DNA]</scope>
    <source>
        <strain evidence="9 10">Mal4</strain>
    </source>
</reference>
<dbReference type="InterPro" id="IPR020930">
    <property type="entry name" value="Ribosomal_uL5_bac-type"/>
</dbReference>
<evidence type="ECO:0000256" key="6">
    <source>
        <dbReference type="SAM" id="MobiDB-lite"/>
    </source>
</evidence>
<sequence length="212" mass="23042">MAETIKISASSRTKTGTAECRRLRREGRVPANIYGHRQDPVAISLNEDDIRTLLTGGTKVLDLDVDGTIDKALVKEVQWDTYSTHVQHLDFMRVDPDERVEVEVPIHLRGNAPGVIAGGILEQQVHEIAVECMAVNVPDDIVIRIGSLEIGDTITAGDIKDVPEGVKLAVPDDTMILHIVEPSAEPVEEQEVGAEAGEPEVIGQKEDEGGEE</sequence>
<gene>
    <name evidence="5 9" type="primary">rplY</name>
    <name evidence="5" type="synonym">ctc</name>
    <name evidence="9" type="ORF">Mal4_14210</name>
</gene>
<evidence type="ECO:0000256" key="1">
    <source>
        <dbReference type="ARBA" id="ARBA00022730"/>
    </source>
</evidence>
<dbReference type="OrthoDB" id="9790002at2"/>
<dbReference type="KEGG" id="mri:Mal4_14210"/>
<dbReference type="InterPro" id="IPR001021">
    <property type="entry name" value="Ribosomal_bL25_long"/>
</dbReference>
<feature type="region of interest" description="Disordered" evidence="6">
    <location>
        <begin position="183"/>
        <end position="212"/>
    </location>
</feature>
<protein>
    <recommendedName>
        <fullName evidence="5">Large ribosomal subunit protein bL25</fullName>
    </recommendedName>
    <alternativeName>
        <fullName evidence="5">General stress protein CTC</fullName>
    </alternativeName>
</protein>
<evidence type="ECO:0000256" key="2">
    <source>
        <dbReference type="ARBA" id="ARBA00022884"/>
    </source>
</evidence>
<dbReference type="EMBL" id="CP036275">
    <property type="protein sequence ID" value="QDU37113.1"/>
    <property type="molecule type" value="Genomic_DNA"/>
</dbReference>
<keyword evidence="1 5" id="KW-0699">rRNA-binding</keyword>
<dbReference type="InterPro" id="IPR020057">
    <property type="entry name" value="Ribosomal_bL25_b-dom"/>
</dbReference>
<organism evidence="9 10">
    <name type="scientific">Maioricimonas rarisocia</name>
    <dbReference type="NCBI Taxonomy" id="2528026"/>
    <lineage>
        <taxon>Bacteria</taxon>
        <taxon>Pseudomonadati</taxon>
        <taxon>Planctomycetota</taxon>
        <taxon>Planctomycetia</taxon>
        <taxon>Planctomycetales</taxon>
        <taxon>Planctomycetaceae</taxon>
        <taxon>Maioricimonas</taxon>
    </lineage>
</organism>
<name>A0A517Z3R2_9PLAN</name>
<dbReference type="Gene3D" id="2.40.240.10">
    <property type="entry name" value="Ribosomal Protein L25, Chain P"/>
    <property type="match status" value="1"/>
</dbReference>
<dbReference type="InterPro" id="IPR020056">
    <property type="entry name" value="Rbsml_bL25/Gln-tRNA_synth_N"/>
</dbReference>
<keyword evidence="2 5" id="KW-0694">RNA-binding</keyword>
<evidence type="ECO:0000259" key="8">
    <source>
        <dbReference type="Pfam" id="PF14693"/>
    </source>
</evidence>
<dbReference type="InterPro" id="IPR011035">
    <property type="entry name" value="Ribosomal_bL25/Gln-tRNA_synth"/>
</dbReference>
<dbReference type="NCBIfam" id="TIGR00731">
    <property type="entry name" value="bL25_bact_ctc"/>
    <property type="match status" value="1"/>
</dbReference>
<dbReference type="GO" id="GO:0022625">
    <property type="term" value="C:cytosolic large ribosomal subunit"/>
    <property type="evidence" value="ECO:0007669"/>
    <property type="project" value="TreeGrafter"/>
</dbReference>